<keyword evidence="6" id="KW-0732">Signal</keyword>
<organism evidence="7 8">
    <name type="scientific">Morchella conica CCBAS932</name>
    <dbReference type="NCBI Taxonomy" id="1392247"/>
    <lineage>
        <taxon>Eukaryota</taxon>
        <taxon>Fungi</taxon>
        <taxon>Dikarya</taxon>
        <taxon>Ascomycota</taxon>
        <taxon>Pezizomycotina</taxon>
        <taxon>Pezizomycetes</taxon>
        <taxon>Pezizales</taxon>
        <taxon>Morchellaceae</taxon>
        <taxon>Morchella</taxon>
    </lineage>
</organism>
<evidence type="ECO:0000256" key="3">
    <source>
        <dbReference type="ARBA" id="ARBA00022840"/>
    </source>
</evidence>
<dbReference type="SUPFAM" id="SSF53067">
    <property type="entry name" value="Actin-like ATPase domain"/>
    <property type="match status" value="2"/>
</dbReference>
<dbReference type="PANTHER" id="PTHR45639:SF3">
    <property type="entry name" value="HYPOXIA UP-REGULATED PROTEIN 1"/>
    <property type="match status" value="1"/>
</dbReference>
<dbReference type="PRINTS" id="PR00301">
    <property type="entry name" value="HEATSHOCK70"/>
</dbReference>
<name>A0A3N4KRH8_9PEZI</name>
<dbReference type="Proteomes" id="UP000277580">
    <property type="component" value="Unassembled WGS sequence"/>
</dbReference>
<dbReference type="OrthoDB" id="10262720at2759"/>
<gene>
    <name evidence="7" type="ORF">P167DRAFT_535196</name>
</gene>
<feature type="compositionally biased region" description="Low complexity" evidence="5">
    <location>
        <begin position="899"/>
        <end position="937"/>
    </location>
</feature>
<dbReference type="GO" id="GO:0030968">
    <property type="term" value="P:endoplasmic reticulum unfolded protein response"/>
    <property type="evidence" value="ECO:0007669"/>
    <property type="project" value="TreeGrafter"/>
</dbReference>
<dbReference type="SUPFAM" id="SSF100934">
    <property type="entry name" value="Heat shock protein 70kD (HSP70), C-terminal subdomain"/>
    <property type="match status" value="1"/>
</dbReference>
<feature type="region of interest" description="Disordered" evidence="5">
    <location>
        <begin position="618"/>
        <end position="654"/>
    </location>
</feature>
<dbReference type="FunCoup" id="A0A3N4KRH8">
    <property type="interactions" value="198"/>
</dbReference>
<evidence type="ECO:0000256" key="4">
    <source>
        <dbReference type="ARBA" id="ARBA00023186"/>
    </source>
</evidence>
<dbReference type="GO" id="GO:0034663">
    <property type="term" value="C:endoplasmic reticulum chaperone complex"/>
    <property type="evidence" value="ECO:0007669"/>
    <property type="project" value="TreeGrafter"/>
</dbReference>
<evidence type="ECO:0000256" key="6">
    <source>
        <dbReference type="SAM" id="SignalP"/>
    </source>
</evidence>
<feature type="signal peptide" evidence="6">
    <location>
        <begin position="1"/>
        <end position="25"/>
    </location>
</feature>
<feature type="chain" id="PRO_5018273071" evidence="6">
    <location>
        <begin position="26"/>
        <end position="959"/>
    </location>
</feature>
<keyword evidence="8" id="KW-1185">Reference proteome</keyword>
<dbReference type="Gene3D" id="2.60.34.10">
    <property type="entry name" value="Substrate Binding Domain Of DNAk, Chain A, domain 1"/>
    <property type="match status" value="1"/>
</dbReference>
<feature type="compositionally biased region" description="Basic and acidic residues" evidence="5">
    <location>
        <begin position="941"/>
        <end position="959"/>
    </location>
</feature>
<evidence type="ECO:0000256" key="5">
    <source>
        <dbReference type="SAM" id="MobiDB-lite"/>
    </source>
</evidence>
<accession>A0A3N4KRH8</accession>
<reference evidence="7 8" key="1">
    <citation type="journal article" date="2018" name="Nat. Ecol. Evol.">
        <title>Pezizomycetes genomes reveal the molecular basis of ectomycorrhizal truffle lifestyle.</title>
        <authorList>
            <person name="Murat C."/>
            <person name="Payen T."/>
            <person name="Noel B."/>
            <person name="Kuo A."/>
            <person name="Morin E."/>
            <person name="Chen J."/>
            <person name="Kohler A."/>
            <person name="Krizsan K."/>
            <person name="Balestrini R."/>
            <person name="Da Silva C."/>
            <person name="Montanini B."/>
            <person name="Hainaut M."/>
            <person name="Levati E."/>
            <person name="Barry K.W."/>
            <person name="Belfiori B."/>
            <person name="Cichocki N."/>
            <person name="Clum A."/>
            <person name="Dockter R.B."/>
            <person name="Fauchery L."/>
            <person name="Guy J."/>
            <person name="Iotti M."/>
            <person name="Le Tacon F."/>
            <person name="Lindquist E.A."/>
            <person name="Lipzen A."/>
            <person name="Malagnac F."/>
            <person name="Mello A."/>
            <person name="Molinier V."/>
            <person name="Miyauchi S."/>
            <person name="Poulain J."/>
            <person name="Riccioni C."/>
            <person name="Rubini A."/>
            <person name="Sitrit Y."/>
            <person name="Splivallo R."/>
            <person name="Traeger S."/>
            <person name="Wang M."/>
            <person name="Zifcakova L."/>
            <person name="Wipf D."/>
            <person name="Zambonelli A."/>
            <person name="Paolocci F."/>
            <person name="Nowrousian M."/>
            <person name="Ottonello S."/>
            <person name="Baldrian P."/>
            <person name="Spatafora J.W."/>
            <person name="Henrissat B."/>
            <person name="Nagy L.G."/>
            <person name="Aury J.M."/>
            <person name="Wincker P."/>
            <person name="Grigoriev I.V."/>
            <person name="Bonfante P."/>
            <person name="Martin F.M."/>
        </authorList>
    </citation>
    <scope>NUCLEOTIDE SEQUENCE [LARGE SCALE GENOMIC DNA]</scope>
    <source>
        <strain evidence="7 8">CCBAS932</strain>
    </source>
</reference>
<dbReference type="InterPro" id="IPR043129">
    <property type="entry name" value="ATPase_NBD"/>
</dbReference>
<dbReference type="PANTHER" id="PTHR45639">
    <property type="entry name" value="HSC70CB, ISOFORM G-RELATED"/>
    <property type="match status" value="1"/>
</dbReference>
<dbReference type="InterPro" id="IPR029047">
    <property type="entry name" value="HSP70_peptide-bd_sf"/>
</dbReference>
<dbReference type="InterPro" id="IPR013126">
    <property type="entry name" value="Hsp_70_fam"/>
</dbReference>
<keyword evidence="4" id="KW-0143">Chaperone</keyword>
<sequence>MRPVGVPAAAIPGLLLLLFTTCASASTAILGMDFGQEYIKAALVKPGIPLEIVLTKDTKRKEASAIGFKPSNAPVKEGEFAYPERLYGTDAVNLAARFPHDVYPNLKQLLGQHIMEDEVMTYSSRYPAVNIIPSSFRSTVAFKTSSAPPVDYGEGSFMVEELLAMEFKNIVSNAEALAGPGTKIKNVVFTIPAFFRAEEKHAIELAAKLAGLKVMSFVSDGLAVGINYATTRTFDEKNPEYHIIYDMGAGSTTATVLRFQGKTVKDVGRFTKTVQEVSVLGVGYDRNLGGDIFNQKIFDVLLDDFTSSPKAKKLLEENPKLKEDVKRNGRAAAKLWREATRVRQILSANTETVGSVESLFNEIDFRSNKVLRSTFEELLAEYEDRITKPIVDAISNSGISLDQVNTLILHGGAVRTPFVGKKLEEIMGGHAKISKNVNPDEAAVFGATFKGAAESGGFRVKEIRTHDISAYAVSLKYKKDGESAKETTQQIFPYFAKMGQEKIVPFPKQTDFDFSVLFNLPPRPQDPKQRPGHELLDVVKVQNLTASVQKLSDDFGCEAKDIFTKFSMEISERNGLPKITKGWVECTVETVEEPPKKEGMVEGVKGFFGLGKKKDGEQEVLEEADKTDSKSASSKTASSGKSSASAETSTKEEDLTPKIVKKLQTIPLSYTVEKDGFPEILEKDKEALISKIQGFDKFDKNRHDIEEARNVLEAFTYRGRDYLEDGLFVAASTAEEREKLEALLSQTTDWLYDEGYTADLAAIKQKLADLKALVEPITNRKTEKQKRPEEIKALEDAIEQTEGLIELFNNKPPTPDSELEDAEVPQVPEIDTKALEKAQEETKAWLEKVKADQDVKADYEDPVFTVKELQKKKEALNKHVMDVLQQQKIMERIQKAEAKAAASSSSSASAASASSASASAASASSAAEAEATPNVLEEVVEEKLAEEKEAEAKKGHDEL</sequence>
<dbReference type="STRING" id="1392247.A0A3N4KRH8"/>
<dbReference type="InterPro" id="IPR029048">
    <property type="entry name" value="HSP70_C_sf"/>
</dbReference>
<evidence type="ECO:0000313" key="8">
    <source>
        <dbReference type="Proteomes" id="UP000277580"/>
    </source>
</evidence>
<dbReference type="CDD" id="cd10230">
    <property type="entry name" value="ASKHA_NBD_HSP70_HYOU1"/>
    <property type="match status" value="1"/>
</dbReference>
<dbReference type="InParanoid" id="A0A3N4KRH8"/>
<feature type="compositionally biased region" description="Low complexity" evidence="5">
    <location>
        <begin position="630"/>
        <end position="648"/>
    </location>
</feature>
<dbReference type="EMBL" id="ML119124">
    <property type="protein sequence ID" value="RPB13153.1"/>
    <property type="molecule type" value="Genomic_DNA"/>
</dbReference>
<evidence type="ECO:0000256" key="2">
    <source>
        <dbReference type="ARBA" id="ARBA00022824"/>
    </source>
</evidence>
<dbReference type="Gene3D" id="3.30.30.30">
    <property type="match status" value="1"/>
</dbReference>
<dbReference type="Pfam" id="PF00012">
    <property type="entry name" value="HSP70"/>
    <property type="match status" value="1"/>
</dbReference>
<keyword evidence="2" id="KW-0256">Endoplasmic reticulum</keyword>
<evidence type="ECO:0000313" key="7">
    <source>
        <dbReference type="EMBL" id="RPB13153.1"/>
    </source>
</evidence>
<dbReference type="Gene3D" id="3.90.640.10">
    <property type="entry name" value="Actin, Chain A, domain 4"/>
    <property type="match status" value="1"/>
</dbReference>
<dbReference type="GO" id="GO:0140662">
    <property type="term" value="F:ATP-dependent protein folding chaperone"/>
    <property type="evidence" value="ECO:0007669"/>
    <property type="project" value="InterPro"/>
</dbReference>
<proteinExistence type="predicted"/>
<dbReference type="GO" id="GO:0005524">
    <property type="term" value="F:ATP binding"/>
    <property type="evidence" value="ECO:0007669"/>
    <property type="project" value="UniProtKB-KW"/>
</dbReference>
<keyword evidence="1" id="KW-0547">Nucleotide-binding</keyword>
<protein>
    <submittedName>
        <fullName evidence="7">Actin-like ATPase domain-containing protein</fullName>
    </submittedName>
</protein>
<evidence type="ECO:0000256" key="1">
    <source>
        <dbReference type="ARBA" id="ARBA00022741"/>
    </source>
</evidence>
<feature type="region of interest" description="Disordered" evidence="5">
    <location>
        <begin position="894"/>
        <end position="959"/>
    </location>
</feature>
<dbReference type="Gene3D" id="1.20.1270.10">
    <property type="match status" value="1"/>
</dbReference>
<dbReference type="AlphaFoldDB" id="A0A3N4KRH8"/>
<keyword evidence="3" id="KW-0067">ATP-binding</keyword>
<dbReference type="Gene3D" id="3.30.420.40">
    <property type="match status" value="2"/>
</dbReference>
<feature type="compositionally biased region" description="Basic and acidic residues" evidence="5">
    <location>
        <begin position="618"/>
        <end position="629"/>
    </location>
</feature>